<accession>A0A8S9GUH7</accession>
<comment type="caution">
    <text evidence="7">The sequence shown here is derived from an EMBL/GenBank/DDBJ whole genome shotgun (WGS) entry which is preliminary data.</text>
</comment>
<dbReference type="AlphaFoldDB" id="A0A8S9GUH7"/>
<dbReference type="Pfam" id="PF00112">
    <property type="entry name" value="Peptidase_C1"/>
    <property type="match status" value="1"/>
</dbReference>
<evidence type="ECO:0000256" key="5">
    <source>
        <dbReference type="SAM" id="SignalP"/>
    </source>
</evidence>
<feature type="domain" description="Cathepsin propeptide inhibitor" evidence="6">
    <location>
        <begin position="37"/>
        <end position="94"/>
    </location>
</feature>
<dbReference type="PANTHER" id="PTHR12411">
    <property type="entry name" value="CYSTEINE PROTEASE FAMILY C1-RELATED"/>
    <property type="match status" value="1"/>
</dbReference>
<dbReference type="SMART" id="SM00848">
    <property type="entry name" value="Inhibitor_I29"/>
    <property type="match status" value="1"/>
</dbReference>
<comment type="similarity">
    <text evidence="1">Belongs to the peptidase C1 family.</text>
</comment>
<feature type="chain" id="PRO_5042775410" description="Cathepsin propeptide inhibitor domain-containing protein" evidence="5">
    <location>
        <begin position="31"/>
        <end position="157"/>
    </location>
</feature>
<evidence type="ECO:0000256" key="2">
    <source>
        <dbReference type="ARBA" id="ARBA00022670"/>
    </source>
</evidence>
<dbReference type="InterPro" id="IPR000668">
    <property type="entry name" value="Peptidase_C1A_C"/>
</dbReference>
<evidence type="ECO:0000256" key="1">
    <source>
        <dbReference type="ARBA" id="ARBA00008455"/>
    </source>
</evidence>
<protein>
    <recommendedName>
        <fullName evidence="6">Cathepsin propeptide inhibitor domain-containing protein</fullName>
    </recommendedName>
</protein>
<dbReference type="SUPFAM" id="SSF54001">
    <property type="entry name" value="Cysteine proteinases"/>
    <property type="match status" value="1"/>
</dbReference>
<evidence type="ECO:0000313" key="8">
    <source>
        <dbReference type="EMBL" id="KAF2558383.1"/>
    </source>
</evidence>
<dbReference type="GO" id="GO:0008234">
    <property type="term" value="F:cysteine-type peptidase activity"/>
    <property type="evidence" value="ECO:0007669"/>
    <property type="project" value="UniProtKB-KW"/>
</dbReference>
<keyword evidence="2" id="KW-0645">Protease</keyword>
<dbReference type="Gene3D" id="1.10.287.2250">
    <property type="match status" value="1"/>
</dbReference>
<evidence type="ECO:0000259" key="6">
    <source>
        <dbReference type="SMART" id="SM00848"/>
    </source>
</evidence>
<dbReference type="EMBL" id="QGKW02001940">
    <property type="protein sequence ID" value="KAF2558383.1"/>
    <property type="molecule type" value="Genomic_DNA"/>
</dbReference>
<dbReference type="Proteomes" id="UP000712281">
    <property type="component" value="Unassembled WGS sequence"/>
</dbReference>
<dbReference type="Pfam" id="PF08246">
    <property type="entry name" value="Inhibitor_I29"/>
    <property type="match status" value="1"/>
</dbReference>
<gene>
    <name evidence="8" type="ORF">F2Q68_00013138</name>
    <name evidence="7" type="ORF">F2Q70_00019671</name>
</gene>
<evidence type="ECO:0000256" key="4">
    <source>
        <dbReference type="ARBA" id="ARBA00022807"/>
    </source>
</evidence>
<keyword evidence="4" id="KW-0788">Thiol protease</keyword>
<dbReference type="InterPro" id="IPR013201">
    <property type="entry name" value="Prot_inhib_I29"/>
</dbReference>
<sequence>MSPSSSSSFVSITFFFLLLVSSLSFSSSSSDDISELFDAWCQRHGKTYASEEERQHRIEIFRDNHDFVTRHNDIANSTYSLSLNAFADLTHHEFKASRLGLSASSAPLLVAKGESVENVGGKVPDSVDWRKKGAVTNVKDQGSCGILILSLCSSDLI</sequence>
<dbReference type="EMBL" id="QGKY02001925">
    <property type="protein sequence ID" value="KAF2549393.1"/>
    <property type="molecule type" value="Genomic_DNA"/>
</dbReference>
<reference evidence="7" key="1">
    <citation type="submission" date="2019-12" db="EMBL/GenBank/DDBJ databases">
        <title>Genome sequencing and annotation of Brassica cretica.</title>
        <authorList>
            <person name="Studholme D.J."/>
            <person name="Sarris P.F."/>
        </authorList>
    </citation>
    <scope>NUCLEOTIDE SEQUENCE</scope>
    <source>
        <strain evidence="8">PFS-001/15</strain>
        <strain evidence="7">PFS-102/07</strain>
        <tissue evidence="7">Leaf</tissue>
    </source>
</reference>
<proteinExistence type="inferred from homology"/>
<dbReference type="GO" id="GO:0006508">
    <property type="term" value="P:proteolysis"/>
    <property type="evidence" value="ECO:0007669"/>
    <property type="project" value="UniProtKB-KW"/>
</dbReference>
<feature type="signal peptide" evidence="5">
    <location>
        <begin position="1"/>
        <end position="30"/>
    </location>
</feature>
<keyword evidence="3" id="KW-0378">Hydrolase</keyword>
<name>A0A8S9GUH7_BRACR</name>
<keyword evidence="5" id="KW-0732">Signal</keyword>
<dbReference type="InterPro" id="IPR013128">
    <property type="entry name" value="Peptidase_C1A"/>
</dbReference>
<organism evidence="7">
    <name type="scientific">Brassica cretica</name>
    <name type="common">Mustard</name>
    <dbReference type="NCBI Taxonomy" id="69181"/>
    <lineage>
        <taxon>Eukaryota</taxon>
        <taxon>Viridiplantae</taxon>
        <taxon>Streptophyta</taxon>
        <taxon>Embryophyta</taxon>
        <taxon>Tracheophyta</taxon>
        <taxon>Spermatophyta</taxon>
        <taxon>Magnoliopsida</taxon>
        <taxon>eudicotyledons</taxon>
        <taxon>Gunneridae</taxon>
        <taxon>Pentapetalae</taxon>
        <taxon>rosids</taxon>
        <taxon>malvids</taxon>
        <taxon>Brassicales</taxon>
        <taxon>Brassicaceae</taxon>
        <taxon>Brassiceae</taxon>
        <taxon>Brassica</taxon>
    </lineage>
</organism>
<evidence type="ECO:0000256" key="3">
    <source>
        <dbReference type="ARBA" id="ARBA00022801"/>
    </source>
</evidence>
<dbReference type="Gene3D" id="3.90.70.10">
    <property type="entry name" value="Cysteine proteinases"/>
    <property type="match status" value="1"/>
</dbReference>
<dbReference type="InterPro" id="IPR038765">
    <property type="entry name" value="Papain-like_cys_pep_sf"/>
</dbReference>
<evidence type="ECO:0000313" key="7">
    <source>
        <dbReference type="EMBL" id="KAF2549393.1"/>
    </source>
</evidence>